<dbReference type="Proteomes" id="UP000466396">
    <property type="component" value="Chromosome"/>
</dbReference>
<dbReference type="InterPro" id="IPR016461">
    <property type="entry name" value="COMT-like"/>
</dbReference>
<dbReference type="PROSITE" id="PS50987">
    <property type="entry name" value="HTH_ARSR_2"/>
    <property type="match status" value="1"/>
</dbReference>
<evidence type="ECO:0000256" key="3">
    <source>
        <dbReference type="ARBA" id="ARBA00022691"/>
    </source>
</evidence>
<dbReference type="GO" id="GO:0003700">
    <property type="term" value="F:DNA-binding transcription factor activity"/>
    <property type="evidence" value="ECO:0007669"/>
    <property type="project" value="InterPro"/>
</dbReference>
<dbReference type="Pfam" id="PF08100">
    <property type="entry name" value="Dimerisation"/>
    <property type="match status" value="1"/>
</dbReference>
<feature type="domain" description="HTH arsR-type" evidence="5">
    <location>
        <begin position="52"/>
        <end position="146"/>
    </location>
</feature>
<reference evidence="6 7" key="1">
    <citation type="journal article" date="2019" name="Emerg. Microbes Infect.">
        <title>Comprehensive subspecies identification of 175 nontuberculous mycobacteria species based on 7547 genomic profiles.</title>
        <authorList>
            <person name="Matsumoto Y."/>
            <person name="Kinjo T."/>
            <person name="Motooka D."/>
            <person name="Nabeya D."/>
            <person name="Jung N."/>
            <person name="Uechi K."/>
            <person name="Horii T."/>
            <person name="Iida T."/>
            <person name="Fujita J."/>
            <person name="Nakamura S."/>
        </authorList>
    </citation>
    <scope>NUCLEOTIDE SEQUENCE [LARGE SCALE GENOMIC DNA]</scope>
    <source>
        <strain evidence="6 7">JCM 15657</strain>
    </source>
</reference>
<dbReference type="InterPro" id="IPR036390">
    <property type="entry name" value="WH_DNA-bd_sf"/>
</dbReference>
<evidence type="ECO:0000256" key="4">
    <source>
        <dbReference type="PIRSR" id="PIRSR005739-1"/>
    </source>
</evidence>
<dbReference type="Gene3D" id="1.10.287.1350">
    <property type="match status" value="1"/>
</dbReference>
<dbReference type="InterPro" id="IPR036388">
    <property type="entry name" value="WH-like_DNA-bd_sf"/>
</dbReference>
<keyword evidence="2 6" id="KW-0808">Transferase</keyword>
<dbReference type="SUPFAM" id="SSF46785">
    <property type="entry name" value="Winged helix' DNA-binding domain"/>
    <property type="match status" value="1"/>
</dbReference>
<evidence type="ECO:0000256" key="1">
    <source>
        <dbReference type="ARBA" id="ARBA00022603"/>
    </source>
</evidence>
<gene>
    <name evidence="6" type="ORF">MLAC_06490</name>
</gene>
<evidence type="ECO:0000259" key="5">
    <source>
        <dbReference type="PROSITE" id="PS50987"/>
    </source>
</evidence>
<feature type="active site" description="Proton acceptor" evidence="4">
    <location>
        <position position="291"/>
    </location>
</feature>
<dbReference type="Gene3D" id="3.40.50.150">
    <property type="entry name" value="Vaccinia Virus protein VP39"/>
    <property type="match status" value="1"/>
</dbReference>
<dbReference type="SUPFAM" id="SSF53335">
    <property type="entry name" value="S-adenosyl-L-methionine-dependent methyltransferases"/>
    <property type="match status" value="1"/>
</dbReference>
<keyword evidence="7" id="KW-1185">Reference proteome</keyword>
<evidence type="ECO:0000313" key="6">
    <source>
        <dbReference type="EMBL" id="BBX95355.1"/>
    </source>
</evidence>
<dbReference type="GO" id="GO:0032259">
    <property type="term" value="P:methylation"/>
    <property type="evidence" value="ECO:0007669"/>
    <property type="project" value="UniProtKB-KW"/>
</dbReference>
<dbReference type="InterPro" id="IPR029063">
    <property type="entry name" value="SAM-dependent_MTases_sf"/>
</dbReference>
<name>A0A7I7NFI2_9MYCO</name>
<dbReference type="InterPro" id="IPR001845">
    <property type="entry name" value="HTH_ArsR_DNA-bd_dom"/>
</dbReference>
<dbReference type="PANTHER" id="PTHR43712">
    <property type="entry name" value="PUTATIVE (AFU_ORTHOLOGUE AFUA_4G14580)-RELATED"/>
    <property type="match status" value="1"/>
</dbReference>
<dbReference type="AlphaFoldDB" id="A0A7I7NFI2"/>
<accession>A0A7I7NFI2</accession>
<dbReference type="Gene3D" id="1.10.10.10">
    <property type="entry name" value="Winged helix-like DNA-binding domain superfamily/Winged helix DNA-binding domain"/>
    <property type="match status" value="1"/>
</dbReference>
<evidence type="ECO:0000256" key="2">
    <source>
        <dbReference type="ARBA" id="ARBA00022679"/>
    </source>
</evidence>
<dbReference type="InterPro" id="IPR001077">
    <property type="entry name" value="COMT_C"/>
</dbReference>
<evidence type="ECO:0000313" key="7">
    <source>
        <dbReference type="Proteomes" id="UP000466396"/>
    </source>
</evidence>
<keyword evidence="3" id="KW-0949">S-adenosyl-L-methionine</keyword>
<dbReference type="InterPro" id="IPR012967">
    <property type="entry name" value="COMT_dimerisation"/>
</dbReference>
<organism evidence="6 7">
    <name type="scientific">Mycobacterium lacus</name>
    <dbReference type="NCBI Taxonomy" id="169765"/>
    <lineage>
        <taxon>Bacteria</taxon>
        <taxon>Bacillati</taxon>
        <taxon>Actinomycetota</taxon>
        <taxon>Actinomycetes</taxon>
        <taxon>Mycobacteriales</taxon>
        <taxon>Mycobacteriaceae</taxon>
        <taxon>Mycobacterium</taxon>
    </lineage>
</organism>
<sequence>MRAAGPHPLISVHARGHRMGSSKVAPARLVRAIDKARHHLNRLQRRLVPPPVAMMEMIRDAWAAQAITAAADLGIADALAKGPLSADELATAVDADADALGRLLRALIARGIFRRRRDGRYDLTPLADTLRRDADVSVAGMARWVGSRQHREHWSYITDAIRTGRPVVPELRGKPAFDYLAGEPELAEIFNQAMTSSSELAIASVLAAYDFSSYATIVDVAGGHGRLLAAILAATPGVRGVLFDLPQVVVGAPAVFREHRVDDRVRIAEGSFFDGDIPCDGDAYVLKSIIHDWPDDEAARILRNVRTAAGAGKKVLLVEFVIPQHDRDFPGKWTDLEMLVALAGRERTEAEYGRLLERAGFHLTRVVETASPYSVVEAEAV</sequence>
<dbReference type="Pfam" id="PF00891">
    <property type="entry name" value="Methyltransf_2"/>
    <property type="match status" value="1"/>
</dbReference>
<dbReference type="PANTHER" id="PTHR43712:SF2">
    <property type="entry name" value="O-METHYLTRANSFERASE CICE"/>
    <property type="match status" value="1"/>
</dbReference>
<keyword evidence="1 6" id="KW-0489">Methyltransferase</keyword>
<proteinExistence type="predicted"/>
<dbReference type="GO" id="GO:0008171">
    <property type="term" value="F:O-methyltransferase activity"/>
    <property type="evidence" value="ECO:0007669"/>
    <property type="project" value="InterPro"/>
</dbReference>
<dbReference type="PIRSF" id="PIRSF005739">
    <property type="entry name" value="O-mtase"/>
    <property type="match status" value="1"/>
</dbReference>
<protein>
    <submittedName>
        <fullName evidence="6">Hydroxyneurosporene-O-methyltransferase</fullName>
    </submittedName>
</protein>
<dbReference type="GO" id="GO:0046983">
    <property type="term" value="F:protein dimerization activity"/>
    <property type="evidence" value="ECO:0007669"/>
    <property type="project" value="InterPro"/>
</dbReference>
<dbReference type="KEGG" id="mlj:MLAC_06490"/>
<dbReference type="EMBL" id="AP022581">
    <property type="protein sequence ID" value="BBX95355.1"/>
    <property type="molecule type" value="Genomic_DNA"/>
</dbReference>
<dbReference type="PROSITE" id="PS51683">
    <property type="entry name" value="SAM_OMT_II"/>
    <property type="match status" value="1"/>
</dbReference>